<protein>
    <submittedName>
        <fullName evidence="1">Uncharacterized protein</fullName>
    </submittedName>
</protein>
<name>A0A7J6GDK0_CANSA</name>
<accession>A0A7J6GDK0</accession>
<gene>
    <name evidence="1" type="ORF">F8388_011923</name>
</gene>
<dbReference type="Proteomes" id="UP000525078">
    <property type="component" value="Unassembled WGS sequence"/>
</dbReference>
<sequence>MAAACPTISIIARLTMMNFHFHIIVHAKQFIQKPFSNTKDVPKGYLAVYVGDENKMKRFKYVGNGKSTLTNKIQMQGIFKSIVTHMQGWSSLRPS</sequence>
<organism evidence="1 2">
    <name type="scientific">Cannabis sativa</name>
    <name type="common">Hemp</name>
    <name type="synonym">Marijuana</name>
    <dbReference type="NCBI Taxonomy" id="3483"/>
    <lineage>
        <taxon>Eukaryota</taxon>
        <taxon>Viridiplantae</taxon>
        <taxon>Streptophyta</taxon>
        <taxon>Embryophyta</taxon>
        <taxon>Tracheophyta</taxon>
        <taxon>Spermatophyta</taxon>
        <taxon>Magnoliopsida</taxon>
        <taxon>eudicotyledons</taxon>
        <taxon>Gunneridae</taxon>
        <taxon>Pentapetalae</taxon>
        <taxon>rosids</taxon>
        <taxon>fabids</taxon>
        <taxon>Rosales</taxon>
        <taxon>Cannabaceae</taxon>
        <taxon>Cannabis</taxon>
    </lineage>
</organism>
<comment type="caution">
    <text evidence="1">The sequence shown here is derived from an EMBL/GenBank/DDBJ whole genome shotgun (WGS) entry which is preliminary data.</text>
</comment>
<dbReference type="EMBL" id="JAATIP010000063">
    <property type="protein sequence ID" value="KAF4381001.1"/>
    <property type="molecule type" value="Genomic_DNA"/>
</dbReference>
<evidence type="ECO:0000313" key="1">
    <source>
        <dbReference type="EMBL" id="KAF4381001.1"/>
    </source>
</evidence>
<reference evidence="1 2" key="1">
    <citation type="journal article" date="2020" name="bioRxiv">
        <title>Sequence and annotation of 42 cannabis genomes reveals extensive copy number variation in cannabinoid synthesis and pathogen resistance genes.</title>
        <authorList>
            <person name="Mckernan K.J."/>
            <person name="Helbert Y."/>
            <person name="Kane L.T."/>
            <person name="Ebling H."/>
            <person name="Zhang L."/>
            <person name="Liu B."/>
            <person name="Eaton Z."/>
            <person name="Mclaughlin S."/>
            <person name="Kingan S."/>
            <person name="Baybayan P."/>
            <person name="Concepcion G."/>
            <person name="Jordan M."/>
            <person name="Riva A."/>
            <person name="Barbazuk W."/>
            <person name="Harkins T."/>
        </authorList>
    </citation>
    <scope>NUCLEOTIDE SEQUENCE [LARGE SCALE GENOMIC DNA]</scope>
    <source>
        <strain evidence="2">cv. Jamaican Lion 4</strain>
        <tissue evidence="1">Leaf</tissue>
    </source>
</reference>
<dbReference type="AlphaFoldDB" id="A0A7J6GDK0"/>
<proteinExistence type="predicted"/>
<evidence type="ECO:0000313" key="2">
    <source>
        <dbReference type="Proteomes" id="UP000525078"/>
    </source>
</evidence>